<dbReference type="KEGG" id="yel:LC20_06064"/>
<evidence type="ECO:0000256" key="2">
    <source>
        <dbReference type="SAM" id="Phobius"/>
    </source>
</evidence>
<name>A0A7U4GJ95_YEREN</name>
<protein>
    <submittedName>
        <fullName evidence="3">Type-F conjugative transfer system protein TrbI</fullName>
    </submittedName>
</protein>
<evidence type="ECO:0000256" key="1">
    <source>
        <dbReference type="SAM" id="MobiDB-lite"/>
    </source>
</evidence>
<keyword evidence="2" id="KW-0812">Transmembrane</keyword>
<dbReference type="AlphaFoldDB" id="A0A7U4GJ95"/>
<dbReference type="NCBIfam" id="TIGR02744">
    <property type="entry name" value="TrbI_Ftype"/>
    <property type="match status" value="1"/>
</dbReference>
<dbReference type="Pfam" id="PF09677">
    <property type="entry name" value="TrbI_Ftype"/>
    <property type="match status" value="1"/>
</dbReference>
<feature type="region of interest" description="Disordered" evidence="1">
    <location>
        <begin position="1"/>
        <end position="29"/>
    </location>
</feature>
<keyword evidence="2" id="KW-1133">Transmembrane helix</keyword>
<evidence type="ECO:0000313" key="3">
    <source>
        <dbReference type="EMBL" id="AHM76636.1"/>
    </source>
</evidence>
<keyword evidence="3" id="KW-0614">Plasmid</keyword>
<evidence type="ECO:0000313" key="4">
    <source>
        <dbReference type="Proteomes" id="UP000230961"/>
    </source>
</evidence>
<dbReference type="EMBL" id="CP007449">
    <property type="protein sequence ID" value="AHM76636.1"/>
    <property type="molecule type" value="Genomic_DNA"/>
</dbReference>
<sequence>MTEQKAPPQTPTLTVDTVRQGVTKDNNRRSKRRRRCVRALLLTFFAITCINAGVTSLLITWRAPTVVSFDMKGTLDRFTEQAAEQSLDEEQTKALTVRFMDILNDELHTWQGRHDALILVTPAVVSGTADITDEIQSAVAQKMSAGDGR</sequence>
<dbReference type="InterPro" id="IPR014115">
    <property type="entry name" value="TrbI_Ftype"/>
</dbReference>
<reference evidence="3 4" key="1">
    <citation type="submission" date="2017-11" db="EMBL/GenBank/DDBJ databases">
        <title>The complete genome sequence and comparative genome analysis of Yersinia enterocolitica strain LC20.</title>
        <authorList>
            <person name="Shi G."/>
            <person name="Su M."/>
            <person name="Liang J."/>
            <person name="Gu W."/>
            <person name="Xiao Y."/>
            <person name="Zhang Z."/>
            <person name="Qiu H."/>
            <person name="Duan R."/>
            <person name="Zhang Z."/>
            <person name="Li Y."/>
            <person name="Zhang X."/>
            <person name="Ling Y."/>
            <person name="Song L."/>
            <person name="Chen M."/>
            <person name="Zhao Y."/>
            <person name="Wu J."/>
            <person name="Jing H."/>
            <person name="Xiao J."/>
            <person name="Wang X."/>
        </authorList>
    </citation>
    <scope>NUCLEOTIDE SEQUENCE [LARGE SCALE GENOMIC DNA]</scope>
    <source>
        <strain evidence="3 4">LC20</strain>
        <plasmid evidence="4">Plasmid1_80k</plasmid>
    </source>
</reference>
<organism evidence="3 4">
    <name type="scientific">Yersinia enterocolitica LC20</name>
    <dbReference type="NCBI Taxonomy" id="1443113"/>
    <lineage>
        <taxon>Bacteria</taxon>
        <taxon>Pseudomonadati</taxon>
        <taxon>Pseudomonadota</taxon>
        <taxon>Gammaproteobacteria</taxon>
        <taxon>Enterobacterales</taxon>
        <taxon>Yersiniaceae</taxon>
        <taxon>Yersinia</taxon>
    </lineage>
</organism>
<dbReference type="Proteomes" id="UP000230961">
    <property type="component" value="Plasmid p1_80K"/>
</dbReference>
<feature type="transmembrane region" description="Helical" evidence="2">
    <location>
        <begin position="39"/>
        <end position="61"/>
    </location>
</feature>
<keyword evidence="2" id="KW-0472">Membrane</keyword>
<gene>
    <name evidence="3" type="primary">trbI</name>
    <name evidence="3" type="ORF">LC20_06064</name>
</gene>
<proteinExistence type="predicted"/>
<geneLocation type="plasmid" evidence="4">
    <name>Plasmid1_80k</name>
</geneLocation>
<accession>A0A7U4GJ95</accession>